<gene>
    <name evidence="4" type="ORF">SAMN05421680_10396</name>
    <name evidence="3" type="ORF">Xmau_01267</name>
</gene>
<dbReference type="InterPro" id="IPR036844">
    <property type="entry name" value="Hint_dom_sf"/>
</dbReference>
<keyword evidence="1" id="KW-0732">Signal</keyword>
<dbReference type="RefSeq" id="WP_092508046.1">
    <property type="nucleotide sequence ID" value="NZ_CAWNQB010000023.1"/>
</dbReference>
<feature type="chain" id="PRO_5011630031" description="Hint domain-containing protein" evidence="1">
    <location>
        <begin position="24"/>
        <end position="604"/>
    </location>
</feature>
<dbReference type="InterPro" id="IPR006141">
    <property type="entry name" value="Intein_N"/>
</dbReference>
<dbReference type="AlphaFoldDB" id="A0A1I3KI95"/>
<evidence type="ECO:0000313" key="6">
    <source>
        <dbReference type="Proteomes" id="UP000224607"/>
    </source>
</evidence>
<proteinExistence type="predicted"/>
<dbReference type="PROSITE" id="PS50817">
    <property type="entry name" value="INTEIN_N_TER"/>
    <property type="match status" value="1"/>
</dbReference>
<dbReference type="SUPFAM" id="SSF51294">
    <property type="entry name" value="Hedgehog/intein (Hint) domain"/>
    <property type="match status" value="1"/>
</dbReference>
<dbReference type="PROSITE" id="PS51257">
    <property type="entry name" value="PROKAR_LIPOPROTEIN"/>
    <property type="match status" value="1"/>
</dbReference>
<dbReference type="STRING" id="351675.SAMN05421680_10396"/>
<dbReference type="CDD" id="cd00081">
    <property type="entry name" value="Hint"/>
    <property type="match status" value="1"/>
</dbReference>
<feature type="domain" description="Hint" evidence="2">
    <location>
        <begin position="452"/>
        <end position="545"/>
    </location>
</feature>
<reference evidence="4" key="1">
    <citation type="submission" date="2016-10" db="EMBL/GenBank/DDBJ databases">
        <authorList>
            <person name="de Groot N.N."/>
        </authorList>
    </citation>
    <scope>NUCLEOTIDE SEQUENCE [LARGE SCALE GENOMIC DNA]</scope>
    <source>
        <strain evidence="4">DSM 17908</strain>
    </source>
</reference>
<dbReference type="EMBL" id="FORG01000003">
    <property type="protein sequence ID" value="SFI72251.1"/>
    <property type="molecule type" value="Genomic_DNA"/>
</dbReference>
<name>A0A1I3KI95_9GAMM</name>
<reference evidence="5" key="2">
    <citation type="submission" date="2016-10" db="EMBL/GenBank/DDBJ databases">
        <authorList>
            <person name="Varghese N."/>
            <person name="Submissions S."/>
        </authorList>
    </citation>
    <scope>NUCLEOTIDE SEQUENCE [LARGE SCALE GENOMIC DNA]</scope>
    <source>
        <strain evidence="5">DSM 17908</strain>
    </source>
</reference>
<dbReference type="EMBL" id="NITY01000003">
    <property type="protein sequence ID" value="PHM45062.1"/>
    <property type="molecule type" value="Genomic_DNA"/>
</dbReference>
<feature type="signal peptide" evidence="1">
    <location>
        <begin position="1"/>
        <end position="23"/>
    </location>
</feature>
<dbReference type="Gene3D" id="2.170.16.10">
    <property type="entry name" value="Hedgehog/Intein (Hint) domain"/>
    <property type="match status" value="1"/>
</dbReference>
<organism evidence="4 5">
    <name type="scientific">Xenorhabdus mauleonii</name>
    <dbReference type="NCBI Taxonomy" id="351675"/>
    <lineage>
        <taxon>Bacteria</taxon>
        <taxon>Pseudomonadati</taxon>
        <taxon>Pseudomonadota</taxon>
        <taxon>Gammaproteobacteria</taxon>
        <taxon>Enterobacterales</taxon>
        <taxon>Morganellaceae</taxon>
        <taxon>Xenorhabdus</taxon>
    </lineage>
</organism>
<reference evidence="3 6" key="3">
    <citation type="journal article" date="2017" name="Nat. Microbiol.">
        <title>Natural product diversity associated with the nematode symbionts Photorhabdus and Xenorhabdus.</title>
        <authorList>
            <person name="Tobias N.J."/>
            <person name="Wolff H."/>
            <person name="Djahanschiri B."/>
            <person name="Grundmann F."/>
            <person name="Kronenwerth M."/>
            <person name="Shi Y.M."/>
            <person name="Simonyi S."/>
            <person name="Grun P."/>
            <person name="Shapiro-Ilan D."/>
            <person name="Pidot S.J."/>
            <person name="Stinear T.P."/>
            <person name="Ebersberger I."/>
            <person name="Bode H.B."/>
        </authorList>
    </citation>
    <scope>NUCLEOTIDE SEQUENCE [LARGE SCALE GENOMIC DNA]</scope>
    <source>
        <strain evidence="3 6">DSM 17908</strain>
    </source>
</reference>
<evidence type="ECO:0000256" key="1">
    <source>
        <dbReference type="SAM" id="SignalP"/>
    </source>
</evidence>
<evidence type="ECO:0000313" key="5">
    <source>
        <dbReference type="Proteomes" id="UP000198919"/>
    </source>
</evidence>
<evidence type="ECO:0000313" key="3">
    <source>
        <dbReference type="EMBL" id="PHM45062.1"/>
    </source>
</evidence>
<protein>
    <recommendedName>
        <fullName evidence="2">Hint domain-containing protein</fullName>
    </recommendedName>
</protein>
<sequence length="604" mass="67281">MSMIKRFLTSSFLLLAMASSCYADIEVEDLSVQEQQALEKFLVVKKGNKKPRAVDLTIPENEQGYIALLRLQGITRESDPEWFKEIELLKKEQEEAHKNGISIELPIMEATPANYHSWPAFHFDNDRKKVMTSVAVTQYYPELVDNEYAPTSYVNLTTFAKLDNGKDKKIGTGNKKAKGKEVRYFEVYTNRLAGPNGKKGPDVENNIPKYKIYSVLGGLTKTSLGKRYLVLINTNDTGVIDTANDKEFPVTLESIAPARRDGNKNRFVTVCLNRAGPDAEHPDPCDYGPMYAGGQLYQASDAHILLTITGSATFQDMVVAKNGKPTFSKDLDSPNEMSLVLFAPKTGGACWKRSDIEPEEFWKRTSIDKSGKKLTWDFSDKKGDKTGYADFGKVCWKSNSEFLLELQAWINTSENGSEDDEDMDLVVFHYTARNEVALQGIKHAYPPIVVQYGCLLEGTLVDMADGTKRKVEDIRNGDVVISRNGKVLKIKSRTTGVDTDFVDLHYKQDLNEQVVTMTPTHPVLTARGILRADEVKAGDTVYTRNGEVTLEAVNKNSGESKNVYNVVLENTDSKDELATNDALLFAGGILVGDNELQGKLSIQK</sequence>
<dbReference type="Proteomes" id="UP000224607">
    <property type="component" value="Unassembled WGS sequence"/>
</dbReference>
<evidence type="ECO:0000313" key="4">
    <source>
        <dbReference type="EMBL" id="SFI72251.1"/>
    </source>
</evidence>
<dbReference type="SMART" id="SM00306">
    <property type="entry name" value="HintN"/>
    <property type="match status" value="1"/>
</dbReference>
<evidence type="ECO:0000259" key="2">
    <source>
        <dbReference type="SMART" id="SM00306"/>
    </source>
</evidence>
<dbReference type="GO" id="GO:0016539">
    <property type="term" value="P:intein-mediated protein splicing"/>
    <property type="evidence" value="ECO:0007669"/>
    <property type="project" value="InterPro"/>
</dbReference>
<dbReference type="Proteomes" id="UP000198919">
    <property type="component" value="Unassembled WGS sequence"/>
</dbReference>
<dbReference type="OrthoDB" id="6490967at2"/>
<accession>A0A1I3KI95</accession>
<dbReference type="InterPro" id="IPR003587">
    <property type="entry name" value="Hint_dom_N"/>
</dbReference>
<keyword evidence="6" id="KW-1185">Reference proteome</keyword>